<comment type="cofactor">
    <cofactor evidence="1">
        <name>pyridoxal 5'-phosphate</name>
        <dbReference type="ChEBI" id="CHEBI:597326"/>
    </cofactor>
</comment>
<evidence type="ECO:0000256" key="2">
    <source>
        <dbReference type="ARBA" id="ARBA00006966"/>
    </source>
</evidence>
<dbReference type="Pfam" id="PF01212">
    <property type="entry name" value="Beta_elim_lyase"/>
    <property type="match status" value="1"/>
</dbReference>
<protein>
    <submittedName>
        <fullName evidence="5">Low-specificity L-threonine aldolase</fullName>
        <ecNumber evidence="5">4.1.2.48</ecNumber>
    </submittedName>
</protein>
<reference evidence="5 6" key="1">
    <citation type="submission" date="2021-03" db="EMBL/GenBank/DDBJ databases">
        <title>Geobacter metallireducens gen. nov. sp. nov., a microorganism capable of coupling the complete oxidation of organic compounds to the reduction of iron and other metals.</title>
        <authorList>
            <person name="Li Y."/>
        </authorList>
    </citation>
    <scope>NUCLEOTIDE SEQUENCE [LARGE SCALE GENOMIC DNA]</scope>
    <source>
        <strain evidence="5 6">Jerry-YX</strain>
    </source>
</reference>
<name>A0ABX7Q7M7_9BACT</name>
<evidence type="ECO:0000256" key="3">
    <source>
        <dbReference type="ARBA" id="ARBA00022898"/>
    </source>
</evidence>
<evidence type="ECO:0000313" key="5">
    <source>
        <dbReference type="EMBL" id="QSV47035.1"/>
    </source>
</evidence>
<dbReference type="NCBIfam" id="NF007825">
    <property type="entry name" value="PRK10534.1"/>
    <property type="match status" value="1"/>
</dbReference>
<evidence type="ECO:0000259" key="4">
    <source>
        <dbReference type="Pfam" id="PF01212"/>
    </source>
</evidence>
<evidence type="ECO:0000256" key="1">
    <source>
        <dbReference type="ARBA" id="ARBA00001933"/>
    </source>
</evidence>
<sequence>MKIIDLRSDTVTSPCPAMRAAMAAAEVGDDVYGEDPTVRRLESVAAEMLGTEAALFVTSGTQSNLLAIMTHCGRGDEYIAGQTAHCYRFEGGGAAVLGGVQPQPIDVEADGTLDLEKVCAAIKPVDPHFARTRLLCLENTQAGRALPLDYLGRARALAREKGLAFHLDGARLFNAAVALGVEPWLIAGHFDSVSVCLSKGLGAPVGSLLCGGGEFVAEARRWRKMLGGGMRQAGVLAAAGIVALGGNVARLAEDHANARRLADGLSAIKGVAVLPPGARTNMVFLCIHSGLERPLASFLREKGILVAGRESIRLVTHRDVTAEDIDRVVAAFGDFSRTL</sequence>
<dbReference type="NCBIfam" id="NF041359">
    <property type="entry name" value="GntG_guanitoxin"/>
    <property type="match status" value="1"/>
</dbReference>
<dbReference type="Gene3D" id="3.90.1150.10">
    <property type="entry name" value="Aspartate Aminotransferase, domain 1"/>
    <property type="match status" value="1"/>
</dbReference>
<dbReference type="EMBL" id="CP071382">
    <property type="protein sequence ID" value="QSV47035.1"/>
    <property type="molecule type" value="Genomic_DNA"/>
</dbReference>
<dbReference type="Gene3D" id="3.40.640.10">
    <property type="entry name" value="Type I PLP-dependent aspartate aminotransferase-like (Major domain)"/>
    <property type="match status" value="1"/>
</dbReference>
<dbReference type="Proteomes" id="UP000663651">
    <property type="component" value="Chromosome"/>
</dbReference>
<dbReference type="SUPFAM" id="SSF53383">
    <property type="entry name" value="PLP-dependent transferases"/>
    <property type="match status" value="1"/>
</dbReference>
<gene>
    <name evidence="5" type="primary">ltaE</name>
    <name evidence="5" type="ORF">JZM60_07165</name>
</gene>
<keyword evidence="5" id="KW-0456">Lyase</keyword>
<keyword evidence="3" id="KW-0663">Pyridoxal phosphate</keyword>
<dbReference type="GO" id="GO:0016829">
    <property type="term" value="F:lyase activity"/>
    <property type="evidence" value="ECO:0007669"/>
    <property type="project" value="UniProtKB-KW"/>
</dbReference>
<dbReference type="PANTHER" id="PTHR48097">
    <property type="entry name" value="L-THREONINE ALDOLASE-RELATED"/>
    <property type="match status" value="1"/>
</dbReference>
<dbReference type="InterPro" id="IPR015422">
    <property type="entry name" value="PyrdxlP-dep_Trfase_small"/>
</dbReference>
<feature type="domain" description="Aromatic amino acid beta-eliminating lyase/threonine aldolase" evidence="4">
    <location>
        <begin position="5"/>
        <end position="285"/>
    </location>
</feature>
<dbReference type="InterPro" id="IPR015424">
    <property type="entry name" value="PyrdxlP-dep_Trfase"/>
</dbReference>
<organism evidence="5 6">
    <name type="scientific">Geobacter benzoatilyticus</name>
    <dbReference type="NCBI Taxonomy" id="2815309"/>
    <lineage>
        <taxon>Bacteria</taxon>
        <taxon>Pseudomonadati</taxon>
        <taxon>Thermodesulfobacteriota</taxon>
        <taxon>Desulfuromonadia</taxon>
        <taxon>Geobacterales</taxon>
        <taxon>Geobacteraceae</taxon>
        <taxon>Geobacter</taxon>
    </lineage>
</organism>
<dbReference type="InterPro" id="IPR023603">
    <property type="entry name" value="Low_specificity_L-TA-like"/>
</dbReference>
<keyword evidence="6" id="KW-1185">Reference proteome</keyword>
<accession>A0ABX7Q7M7</accession>
<comment type="similarity">
    <text evidence="2">Belongs to the threonine aldolase family.</text>
</comment>
<dbReference type="PIRSF" id="PIRSF017617">
    <property type="entry name" value="Thr_aldolase"/>
    <property type="match status" value="1"/>
</dbReference>
<dbReference type="EC" id="4.1.2.48" evidence="5"/>
<proteinExistence type="inferred from homology"/>
<dbReference type="RefSeq" id="WP_207164897.1">
    <property type="nucleotide sequence ID" value="NZ_CP071382.1"/>
</dbReference>
<evidence type="ECO:0000313" key="6">
    <source>
        <dbReference type="Proteomes" id="UP000663651"/>
    </source>
</evidence>
<dbReference type="CDD" id="cd06502">
    <property type="entry name" value="TA_like"/>
    <property type="match status" value="1"/>
</dbReference>
<dbReference type="PANTHER" id="PTHR48097:SF9">
    <property type="entry name" value="L-THREONINE ALDOLASE"/>
    <property type="match status" value="1"/>
</dbReference>
<dbReference type="InterPro" id="IPR015421">
    <property type="entry name" value="PyrdxlP-dep_Trfase_major"/>
</dbReference>
<dbReference type="InterPro" id="IPR001597">
    <property type="entry name" value="ArAA_b-elim_lyase/Thr_aldolase"/>
</dbReference>